<dbReference type="SUPFAM" id="SSF48403">
    <property type="entry name" value="Ankyrin repeat"/>
    <property type="match status" value="1"/>
</dbReference>
<dbReference type="PANTHER" id="PTHR20992">
    <property type="entry name" value="AT15442P-RELATED"/>
    <property type="match status" value="1"/>
</dbReference>
<evidence type="ECO:0000313" key="6">
    <source>
        <dbReference type="Proteomes" id="UP000663860"/>
    </source>
</evidence>
<protein>
    <recommendedName>
        <fullName evidence="4">Helicase ATP-binding domain-containing protein</fullName>
    </recommendedName>
</protein>
<dbReference type="SMART" id="SM00248">
    <property type="entry name" value="ANK"/>
    <property type="match status" value="6"/>
</dbReference>
<reference evidence="5" key="1">
    <citation type="submission" date="2021-02" db="EMBL/GenBank/DDBJ databases">
        <authorList>
            <person name="Nowell W R."/>
        </authorList>
    </citation>
    <scope>NUCLEOTIDE SEQUENCE</scope>
</reference>
<evidence type="ECO:0000256" key="3">
    <source>
        <dbReference type="SAM" id="Phobius"/>
    </source>
</evidence>
<feature type="transmembrane region" description="Helical" evidence="3">
    <location>
        <begin position="787"/>
        <end position="809"/>
    </location>
</feature>
<dbReference type="PROSITE" id="PS00039">
    <property type="entry name" value="DEAD_ATP_HELICASE"/>
    <property type="match status" value="1"/>
</dbReference>
<dbReference type="InterPro" id="IPR000629">
    <property type="entry name" value="RNA-helicase_DEAD-box_CS"/>
</dbReference>
<keyword evidence="2" id="KW-0040">ANK repeat</keyword>
<keyword evidence="3" id="KW-0812">Transmembrane</keyword>
<comment type="catalytic activity">
    <reaction evidence="1">
        <text>ATP + H2O = ADP + phosphate + H(+)</text>
        <dbReference type="Rhea" id="RHEA:13065"/>
        <dbReference type="ChEBI" id="CHEBI:15377"/>
        <dbReference type="ChEBI" id="CHEBI:15378"/>
        <dbReference type="ChEBI" id="CHEBI:30616"/>
        <dbReference type="ChEBI" id="CHEBI:43474"/>
        <dbReference type="ChEBI" id="CHEBI:456216"/>
        <dbReference type="EC" id="3.6.4.13"/>
    </reaction>
</comment>
<evidence type="ECO:0000256" key="2">
    <source>
        <dbReference type="PROSITE-ProRule" id="PRU00023"/>
    </source>
</evidence>
<dbReference type="Pfam" id="PF00023">
    <property type="entry name" value="Ank"/>
    <property type="match status" value="1"/>
</dbReference>
<dbReference type="Pfam" id="PF00270">
    <property type="entry name" value="DEAD"/>
    <property type="match status" value="1"/>
</dbReference>
<dbReference type="FunFam" id="3.40.50.300:FF:000397">
    <property type="entry name" value="Probable ATP-dependent RNA helicase DDX4"/>
    <property type="match status" value="1"/>
</dbReference>
<feature type="repeat" description="ANK" evidence="2">
    <location>
        <begin position="113"/>
        <end position="145"/>
    </location>
</feature>
<evidence type="ECO:0000313" key="5">
    <source>
        <dbReference type="EMBL" id="CAF0815329.1"/>
    </source>
</evidence>
<feature type="domain" description="Helicase ATP-binding" evidence="4">
    <location>
        <begin position="321"/>
        <end position="509"/>
    </location>
</feature>
<dbReference type="AlphaFoldDB" id="A0A813TR96"/>
<feature type="transmembrane region" description="Helical" evidence="3">
    <location>
        <begin position="752"/>
        <end position="775"/>
    </location>
</feature>
<dbReference type="Proteomes" id="UP000663860">
    <property type="component" value="Unassembled WGS sequence"/>
</dbReference>
<dbReference type="Gene3D" id="3.40.50.300">
    <property type="entry name" value="P-loop containing nucleotide triphosphate hydrolases"/>
    <property type="match status" value="1"/>
</dbReference>
<dbReference type="PROSITE" id="PS50297">
    <property type="entry name" value="ANK_REP_REGION"/>
    <property type="match status" value="4"/>
</dbReference>
<keyword evidence="3" id="KW-0472">Membrane</keyword>
<keyword evidence="3" id="KW-1133">Transmembrane helix</keyword>
<gene>
    <name evidence="5" type="ORF">IZO911_LOCUS7695</name>
</gene>
<feature type="transmembrane region" description="Helical" evidence="3">
    <location>
        <begin position="833"/>
        <end position="852"/>
    </location>
</feature>
<dbReference type="PANTHER" id="PTHR20992:SF9">
    <property type="entry name" value="AT15442P-RELATED"/>
    <property type="match status" value="1"/>
</dbReference>
<dbReference type="Pfam" id="PF04087">
    <property type="entry name" value="DUF389"/>
    <property type="match status" value="1"/>
</dbReference>
<sequence length="1245" mass="139506">MDKLPSDNSATGFATATLTSTEARTLRDVVHSSKHTGRNYGSLAKSQLQPTFYISHKVEIDDTLQRLALKYSINVYSSEWPMFSFNFYVENGDLEGVKRNIVNGINLETRDEDQQTALILAARCNYVECVKALLEANADVNAEDVDNWTALLNACHNGNLEIVRALLERDALIEHYDCGHFTPLMWASNQGHTRIVEYLLTCGANVDAVDEHGITSLSWASGRNYVNIVTLLLAAGASPNLCDKNNTTALIWASRRGHTKVVELLLKYNASVNNIGMKNMTALLAATKGGYSETALCLEIIKNNINLANYGKPTPVQRYAMPTILLRRDLMACAQTGSGKTAAFLLPILHMIFREGPVRSPANANRNNRKQYPLCLIMAPTRELASQIYDEARKFSYRSMVRSCVVYGGADIGFQTRDLEKGAHMLVATPGRLNDLIQRGRIGLANVRYLVLDEADRMLDMGFEPQIREIVERSDMPSTGQRLTLMFSATFPKQIQELARDFLHDYVFLAIGRVGSTSQNITQKIVWVEETEKRSFLLDLLNIQSVMSNDYALFMILLPNDLDKETTSPNIKPSASTPSMNAASTFITPASSTSRIDKDNEHFYETSTESLCITLKNYFSEKKSIEPIWMISDNKKTYQITFYVEFGLVSDRILQDLTRLGIGQNESLPALSLIEDTTNSELLSSTIENKTTKIRKRINESNFKKSVRARLMVHQVVASIRASTALSFDFVLLICLASMLAAFGLLENSTVIIVASMLVSPLMNPILGIVFGLSVREHSLWKRGFRNELIGLIICITCGFIIGLFTTFAETKWGNSTSFPTSEMKSRGDIKRLWVGVLIALPSGAGVALSVLGGNTGSLVGVAISASLLPPAVNCGLLFAYALLGTLFSNIAAVVDYSSSLNNTKQEVYTDLNCTKYINNDYQSLYTCNLASEAAILAGCSLLLTIVNIICIIIMALFILRIKEVVPLHQPNKDITNFFHYDVKVARDYNKTIHANNLESNNLAITTITGNNLAQSIVNRWKTFKSHDNQTGQIPTISNDIELTDNNILNINTESHRKLLRLKTFAKEYNLDVFDKHDYDLLNSTSREKVHLLVNDLVDMCQEDIPSVFVDLFHLQPCTTQTSTNKEYQLFYQEIIELLPPKWYQLFVREQQKRQIKSWSSSFNRTYSLRLPQLTPLTKTISQSNENDHNLVIEKHKRAHFQRQSSVPESNLRSLSINQETEVPVHGTRFRITRPSIPTLTVENK</sequence>
<dbReference type="PROSITE" id="PS51192">
    <property type="entry name" value="HELICASE_ATP_BIND_1"/>
    <property type="match status" value="1"/>
</dbReference>
<feature type="repeat" description="ANK" evidence="2">
    <location>
        <begin position="146"/>
        <end position="178"/>
    </location>
</feature>
<comment type="caution">
    <text evidence="5">The sequence shown here is derived from an EMBL/GenBank/DDBJ whole genome shotgun (WGS) entry which is preliminary data.</text>
</comment>
<dbReference type="Pfam" id="PF12796">
    <property type="entry name" value="Ank_2"/>
    <property type="match status" value="2"/>
</dbReference>
<evidence type="ECO:0000256" key="1">
    <source>
        <dbReference type="ARBA" id="ARBA00047984"/>
    </source>
</evidence>
<feature type="repeat" description="ANK" evidence="2">
    <location>
        <begin position="245"/>
        <end position="277"/>
    </location>
</feature>
<dbReference type="SMART" id="SM00487">
    <property type="entry name" value="DEXDc"/>
    <property type="match status" value="1"/>
</dbReference>
<feature type="transmembrane region" description="Helical" evidence="3">
    <location>
        <begin position="726"/>
        <end position="746"/>
    </location>
</feature>
<dbReference type="InterPro" id="IPR027417">
    <property type="entry name" value="P-loop_NTPase"/>
</dbReference>
<feature type="repeat" description="ANK" evidence="2">
    <location>
        <begin position="179"/>
        <end position="211"/>
    </location>
</feature>
<name>A0A813TR96_9BILA</name>
<dbReference type="PROSITE" id="PS50088">
    <property type="entry name" value="ANK_REPEAT"/>
    <property type="match status" value="5"/>
</dbReference>
<accession>A0A813TR96</accession>
<dbReference type="InterPro" id="IPR014001">
    <property type="entry name" value="Helicase_ATP-bd"/>
</dbReference>
<feature type="repeat" description="ANK" evidence="2">
    <location>
        <begin position="212"/>
        <end position="244"/>
    </location>
</feature>
<dbReference type="EMBL" id="CAJNOE010000050">
    <property type="protein sequence ID" value="CAF0815329.1"/>
    <property type="molecule type" value="Genomic_DNA"/>
</dbReference>
<dbReference type="Gene3D" id="1.25.40.20">
    <property type="entry name" value="Ankyrin repeat-containing domain"/>
    <property type="match status" value="2"/>
</dbReference>
<dbReference type="InterPro" id="IPR011545">
    <property type="entry name" value="DEAD/DEAH_box_helicase_dom"/>
</dbReference>
<feature type="transmembrane region" description="Helical" evidence="3">
    <location>
        <begin position="859"/>
        <end position="884"/>
    </location>
</feature>
<dbReference type="GO" id="GO:0003676">
    <property type="term" value="F:nucleic acid binding"/>
    <property type="evidence" value="ECO:0007669"/>
    <property type="project" value="InterPro"/>
</dbReference>
<feature type="transmembrane region" description="Helical" evidence="3">
    <location>
        <begin position="934"/>
        <end position="960"/>
    </location>
</feature>
<dbReference type="InterPro" id="IPR036770">
    <property type="entry name" value="Ankyrin_rpt-contain_sf"/>
</dbReference>
<proteinExistence type="predicted"/>
<evidence type="ECO:0000259" key="4">
    <source>
        <dbReference type="PROSITE" id="PS51192"/>
    </source>
</evidence>
<dbReference type="GO" id="GO:0005524">
    <property type="term" value="F:ATP binding"/>
    <property type="evidence" value="ECO:0007669"/>
    <property type="project" value="InterPro"/>
</dbReference>
<dbReference type="InterPro" id="IPR002110">
    <property type="entry name" value="Ankyrin_rpt"/>
</dbReference>
<dbReference type="GO" id="GO:0003724">
    <property type="term" value="F:RNA helicase activity"/>
    <property type="evidence" value="ECO:0007669"/>
    <property type="project" value="UniProtKB-EC"/>
</dbReference>
<dbReference type="InterPro" id="IPR005240">
    <property type="entry name" value="DUF389"/>
</dbReference>
<organism evidence="5 6">
    <name type="scientific">Adineta steineri</name>
    <dbReference type="NCBI Taxonomy" id="433720"/>
    <lineage>
        <taxon>Eukaryota</taxon>
        <taxon>Metazoa</taxon>
        <taxon>Spiralia</taxon>
        <taxon>Gnathifera</taxon>
        <taxon>Rotifera</taxon>
        <taxon>Eurotatoria</taxon>
        <taxon>Bdelloidea</taxon>
        <taxon>Adinetida</taxon>
        <taxon>Adinetidae</taxon>
        <taxon>Adineta</taxon>
    </lineage>
</organism>
<dbReference type="SUPFAM" id="SSF52540">
    <property type="entry name" value="P-loop containing nucleoside triphosphate hydrolases"/>
    <property type="match status" value="1"/>
</dbReference>